<dbReference type="RefSeq" id="WP_160971806.1">
    <property type="nucleotide sequence ID" value="NZ_WWEN01000002.1"/>
</dbReference>
<sequence length="86" mass="8706">MKKLGLISVAALLALAPFAVSADEGGVPNENAYTQTGNGDPNGRKGTCIPPGSLFSQSAKEEGPNEYYGGPPGQGVKNECTPNAPS</sequence>
<evidence type="ECO:0000313" key="3">
    <source>
        <dbReference type="EMBL" id="MYM54089.1"/>
    </source>
</evidence>
<evidence type="ECO:0008006" key="5">
    <source>
        <dbReference type="Google" id="ProtNLM"/>
    </source>
</evidence>
<evidence type="ECO:0000313" key="4">
    <source>
        <dbReference type="Proteomes" id="UP000479043"/>
    </source>
</evidence>
<reference evidence="3 4" key="1">
    <citation type="submission" date="2020-01" db="EMBL/GenBank/DDBJ databases">
        <authorList>
            <person name="Chen S."/>
        </authorList>
    </citation>
    <scope>NUCLEOTIDE SEQUENCE [LARGE SCALE GENOMIC DNA]</scope>
    <source>
        <strain evidence="3 4">GS-10</strain>
    </source>
</reference>
<organism evidence="3 4">
    <name type="scientific">Thalassovita mangrovi</name>
    <dbReference type="NCBI Taxonomy" id="2692236"/>
    <lineage>
        <taxon>Bacteria</taxon>
        <taxon>Pseudomonadati</taxon>
        <taxon>Pseudomonadota</taxon>
        <taxon>Alphaproteobacteria</taxon>
        <taxon>Rhodobacterales</taxon>
        <taxon>Roseobacteraceae</taxon>
        <taxon>Thalassovita</taxon>
    </lineage>
</organism>
<dbReference type="Proteomes" id="UP000479043">
    <property type="component" value="Unassembled WGS sequence"/>
</dbReference>
<feature type="region of interest" description="Disordered" evidence="1">
    <location>
        <begin position="24"/>
        <end position="86"/>
    </location>
</feature>
<dbReference type="AlphaFoldDB" id="A0A6L8LLU0"/>
<evidence type="ECO:0000256" key="2">
    <source>
        <dbReference type="SAM" id="SignalP"/>
    </source>
</evidence>
<feature type="signal peptide" evidence="2">
    <location>
        <begin position="1"/>
        <end position="22"/>
    </location>
</feature>
<accession>A0A6L8LLU0</accession>
<evidence type="ECO:0000256" key="1">
    <source>
        <dbReference type="SAM" id="MobiDB-lite"/>
    </source>
</evidence>
<name>A0A6L8LLU0_9RHOB</name>
<feature type="chain" id="PRO_5026886503" description="Secreted protein" evidence="2">
    <location>
        <begin position="23"/>
        <end position="86"/>
    </location>
</feature>
<protein>
    <recommendedName>
        <fullName evidence="5">Secreted protein</fullName>
    </recommendedName>
</protein>
<proteinExistence type="predicted"/>
<gene>
    <name evidence="3" type="ORF">GR167_02145</name>
</gene>
<dbReference type="EMBL" id="WWEN01000002">
    <property type="protein sequence ID" value="MYM54089.1"/>
    <property type="molecule type" value="Genomic_DNA"/>
</dbReference>
<keyword evidence="2" id="KW-0732">Signal</keyword>
<keyword evidence="4" id="KW-1185">Reference proteome</keyword>
<comment type="caution">
    <text evidence="3">The sequence shown here is derived from an EMBL/GenBank/DDBJ whole genome shotgun (WGS) entry which is preliminary data.</text>
</comment>